<dbReference type="InterPro" id="IPR003593">
    <property type="entry name" value="AAA+_ATPase"/>
</dbReference>
<organism evidence="6 7">
    <name type="scientific">Aureimonas flava</name>
    <dbReference type="NCBI Taxonomy" id="2320271"/>
    <lineage>
        <taxon>Bacteria</taxon>
        <taxon>Pseudomonadati</taxon>
        <taxon>Pseudomonadota</taxon>
        <taxon>Alphaproteobacteria</taxon>
        <taxon>Hyphomicrobiales</taxon>
        <taxon>Aurantimonadaceae</taxon>
        <taxon>Aureimonas</taxon>
    </lineage>
</organism>
<evidence type="ECO:0000313" key="7">
    <source>
        <dbReference type="Proteomes" id="UP000265750"/>
    </source>
</evidence>
<dbReference type="RefSeq" id="WP_119539145.1">
    <property type="nucleotide sequence ID" value="NZ_QYRN01000003.1"/>
</dbReference>
<dbReference type="InterPro" id="IPR027417">
    <property type="entry name" value="P-loop_NTPase"/>
</dbReference>
<dbReference type="EMBL" id="QYRN01000003">
    <property type="protein sequence ID" value="RIY02008.1"/>
    <property type="molecule type" value="Genomic_DNA"/>
</dbReference>
<comment type="similarity">
    <text evidence="1">Belongs to the ABC transporter superfamily.</text>
</comment>
<evidence type="ECO:0000313" key="6">
    <source>
        <dbReference type="EMBL" id="RIY02008.1"/>
    </source>
</evidence>
<protein>
    <submittedName>
        <fullName evidence="6">ATP-binding cassette domain-containing protein</fullName>
    </submittedName>
</protein>
<dbReference type="Gene3D" id="3.40.50.300">
    <property type="entry name" value="P-loop containing nucleotide triphosphate hydrolases"/>
    <property type="match status" value="1"/>
</dbReference>
<dbReference type="InterPro" id="IPR017871">
    <property type="entry name" value="ABC_transporter-like_CS"/>
</dbReference>
<dbReference type="GO" id="GO:0005524">
    <property type="term" value="F:ATP binding"/>
    <property type="evidence" value="ECO:0007669"/>
    <property type="project" value="UniProtKB-KW"/>
</dbReference>
<accession>A0A3A1WL40</accession>
<dbReference type="GO" id="GO:0015697">
    <property type="term" value="P:quaternary ammonium group transport"/>
    <property type="evidence" value="ECO:0007669"/>
    <property type="project" value="UniProtKB-ARBA"/>
</dbReference>
<gene>
    <name evidence="6" type="ORF">D3218_06760</name>
</gene>
<proteinExistence type="inferred from homology"/>
<keyword evidence="4 6" id="KW-0067">ATP-binding</keyword>
<dbReference type="PANTHER" id="PTHR43117">
    <property type="entry name" value="OSMOPROTECTANT IMPORT ATP-BINDING PROTEIN OSMV"/>
    <property type="match status" value="1"/>
</dbReference>
<comment type="caution">
    <text evidence="6">The sequence shown here is derived from an EMBL/GenBank/DDBJ whole genome shotgun (WGS) entry which is preliminary data.</text>
</comment>
<evidence type="ECO:0000256" key="3">
    <source>
        <dbReference type="ARBA" id="ARBA00022741"/>
    </source>
</evidence>
<dbReference type="SUPFAM" id="SSF52540">
    <property type="entry name" value="P-loop containing nucleoside triphosphate hydrolases"/>
    <property type="match status" value="1"/>
</dbReference>
<evidence type="ECO:0000256" key="4">
    <source>
        <dbReference type="ARBA" id="ARBA00022840"/>
    </source>
</evidence>
<keyword evidence="2" id="KW-0813">Transport</keyword>
<feature type="domain" description="ABC transporter" evidence="5">
    <location>
        <begin position="2"/>
        <end position="238"/>
    </location>
</feature>
<evidence type="ECO:0000256" key="1">
    <source>
        <dbReference type="ARBA" id="ARBA00005417"/>
    </source>
</evidence>
<dbReference type="InterPro" id="IPR003439">
    <property type="entry name" value="ABC_transporter-like_ATP-bd"/>
</dbReference>
<dbReference type="Proteomes" id="UP000265750">
    <property type="component" value="Unassembled WGS sequence"/>
</dbReference>
<dbReference type="PROSITE" id="PS00211">
    <property type="entry name" value="ABC_TRANSPORTER_1"/>
    <property type="match status" value="1"/>
</dbReference>
<dbReference type="GO" id="GO:0016887">
    <property type="term" value="F:ATP hydrolysis activity"/>
    <property type="evidence" value="ECO:0007669"/>
    <property type="project" value="InterPro"/>
</dbReference>
<evidence type="ECO:0000259" key="5">
    <source>
        <dbReference type="PROSITE" id="PS50893"/>
    </source>
</evidence>
<keyword evidence="3" id="KW-0547">Nucleotide-binding</keyword>
<dbReference type="SMART" id="SM00382">
    <property type="entry name" value="AAA"/>
    <property type="match status" value="1"/>
</dbReference>
<dbReference type="FunFam" id="3.40.50.300:FF:000425">
    <property type="entry name" value="Probable ABC transporter, ATP-binding subunit"/>
    <property type="match status" value="1"/>
</dbReference>
<dbReference type="OrthoDB" id="9802264at2"/>
<dbReference type="PROSITE" id="PS50893">
    <property type="entry name" value="ABC_TRANSPORTER_2"/>
    <property type="match status" value="1"/>
</dbReference>
<dbReference type="Pfam" id="PF00005">
    <property type="entry name" value="ABC_tran"/>
    <property type="match status" value="1"/>
</dbReference>
<sequence>MIRLENVTKSFPGTAQAAVTGLDFEIETGTTVALIGPSGCGKTTTMRMINRLEVPTSGRILIDGRDVATSELTLLRRNIGYVIQHVGLFPHMTIARNVAAVPRLLGWDKARTDRRVDELLHLVGLDPATMRARLPHELSGGQRQRVGFARALAADPDIMLMDEPFGAIDPITRVRLQDEFKEILRAVRKTVVIVTHDLDEAIKMGDRVAVMRDGRLLQYDTPDAILARPADFFVESFLGPDRAIRRLALRTAGSAMGPRREAATTRGSVDERASLHLALSLMLADDLPGLTVTNAAGDAVGYLERESVVSAARTEAAPV</sequence>
<name>A0A3A1WL40_9HYPH</name>
<dbReference type="PANTHER" id="PTHR43117:SF4">
    <property type="entry name" value="OSMOPROTECTANT IMPORT ATP-BINDING PROTEIN OSMV"/>
    <property type="match status" value="1"/>
</dbReference>
<reference evidence="7" key="1">
    <citation type="submission" date="2018-09" db="EMBL/GenBank/DDBJ databases">
        <authorList>
            <person name="Tuo L."/>
        </authorList>
    </citation>
    <scope>NUCLEOTIDE SEQUENCE [LARGE SCALE GENOMIC DNA]</scope>
    <source>
        <strain evidence="7">M2BS4Y-1</strain>
    </source>
</reference>
<keyword evidence="7" id="KW-1185">Reference proteome</keyword>
<evidence type="ECO:0000256" key="2">
    <source>
        <dbReference type="ARBA" id="ARBA00022448"/>
    </source>
</evidence>
<dbReference type="AlphaFoldDB" id="A0A3A1WL40"/>